<sequence length="340" mass="37699">MQIQENYSLKVLNSFGIDVSARFFTKINAPEDVDALIQWRAEHTDTPCLLLGGGSNMLFRSGYDGLVVLINLKGRTQVSEDDDAYYVQAAGGENWHEFVRWTIDQGYAGLENLSLIPGTVGAAPMQNIGAYGVELADRMQSLQAVDLLTGEHREFSVEDCQFAYRDSFFKSQQPDRWLIIAVTFRLPKQAQWITAYAGVDSAIAGQEPSARLISDTVIALRQSKLPDPKVIGNAGSFFKNPIMPIEQWHELKARFESIPGYPVAGNNGLIKTSAGWLIDQCEWKAFRDGDAGVYEKHALVLVNHGDASGAEVWAVAERIQKSVEERFGVWLEAEPRVIGS</sequence>
<evidence type="ECO:0000256" key="8">
    <source>
        <dbReference type="ARBA" id="ARBA00022490"/>
    </source>
</evidence>
<dbReference type="InterPro" id="IPR016169">
    <property type="entry name" value="FAD-bd_PCMH_sub2"/>
</dbReference>
<dbReference type="InterPro" id="IPR016167">
    <property type="entry name" value="FAD-bd_PCMH_sub1"/>
</dbReference>
<dbReference type="OrthoDB" id="9804753at2"/>
<dbReference type="SUPFAM" id="SSF56176">
    <property type="entry name" value="FAD-binding/transporter-associated domain-like"/>
    <property type="match status" value="1"/>
</dbReference>
<dbReference type="NCBIfam" id="NF000755">
    <property type="entry name" value="PRK00046.1"/>
    <property type="match status" value="1"/>
</dbReference>
<comment type="function">
    <text evidence="2 20">Cell wall formation.</text>
</comment>
<keyword evidence="12 20" id="KW-0521">NADP</keyword>
<proteinExistence type="inferred from homology"/>
<dbReference type="GO" id="GO:0071949">
    <property type="term" value="F:FAD binding"/>
    <property type="evidence" value="ECO:0007669"/>
    <property type="project" value="InterPro"/>
</dbReference>
<dbReference type="GO" id="GO:0071555">
    <property type="term" value="P:cell wall organization"/>
    <property type="evidence" value="ECO:0007669"/>
    <property type="project" value="UniProtKB-KW"/>
</dbReference>
<dbReference type="InterPro" id="IPR011601">
    <property type="entry name" value="MurB_C"/>
</dbReference>
<dbReference type="Pfam" id="PF01565">
    <property type="entry name" value="FAD_binding_4"/>
    <property type="match status" value="1"/>
</dbReference>
<keyword evidence="8 20" id="KW-0963">Cytoplasm</keyword>
<keyword evidence="11 20" id="KW-0274">FAD</keyword>
<dbReference type="EC" id="1.3.1.98" evidence="6 20"/>
<dbReference type="EMBL" id="QGKM01000076">
    <property type="protein sequence ID" value="PWQ92809.1"/>
    <property type="molecule type" value="Genomic_DNA"/>
</dbReference>
<protein>
    <recommendedName>
        <fullName evidence="7 20">UDP-N-acetylenolpyruvoylglucosamine reductase</fullName>
        <ecNumber evidence="6 20">1.3.1.98</ecNumber>
    </recommendedName>
    <alternativeName>
        <fullName evidence="18 20">UDP-N-acetylmuramate dehydrogenase</fullName>
    </alternativeName>
</protein>
<comment type="cofactor">
    <cofactor evidence="1 20">
        <name>FAD</name>
        <dbReference type="ChEBI" id="CHEBI:57692"/>
    </cofactor>
</comment>
<evidence type="ECO:0000313" key="23">
    <source>
        <dbReference type="Proteomes" id="UP000245539"/>
    </source>
</evidence>
<name>A0A317C3G3_9GAMM</name>
<dbReference type="AlphaFoldDB" id="A0A317C3G3"/>
<gene>
    <name evidence="20" type="primary">murB</name>
    <name evidence="22" type="ORF">DKW60_19285</name>
</gene>
<evidence type="ECO:0000256" key="4">
    <source>
        <dbReference type="ARBA" id="ARBA00004752"/>
    </source>
</evidence>
<dbReference type="Gene3D" id="3.30.43.10">
    <property type="entry name" value="Uridine Diphospho-n-acetylenolpyruvylglucosamine Reductase, domain 2"/>
    <property type="match status" value="1"/>
</dbReference>
<organism evidence="22 23">
    <name type="scientific">Leucothrix pacifica</name>
    <dbReference type="NCBI Taxonomy" id="1247513"/>
    <lineage>
        <taxon>Bacteria</taxon>
        <taxon>Pseudomonadati</taxon>
        <taxon>Pseudomonadota</taxon>
        <taxon>Gammaproteobacteria</taxon>
        <taxon>Thiotrichales</taxon>
        <taxon>Thiotrichaceae</taxon>
        <taxon>Leucothrix</taxon>
    </lineage>
</organism>
<feature type="active site" evidence="20">
    <location>
        <position position="334"/>
    </location>
</feature>
<keyword evidence="15 20" id="KW-0560">Oxidoreductase</keyword>
<evidence type="ECO:0000259" key="21">
    <source>
        <dbReference type="PROSITE" id="PS51387"/>
    </source>
</evidence>
<dbReference type="InterPro" id="IPR003170">
    <property type="entry name" value="MurB"/>
</dbReference>
<keyword evidence="14 20" id="KW-0573">Peptidoglycan synthesis</keyword>
<keyword evidence="23" id="KW-1185">Reference proteome</keyword>
<evidence type="ECO:0000256" key="19">
    <source>
        <dbReference type="ARBA" id="ARBA00048914"/>
    </source>
</evidence>
<reference evidence="22 23" key="1">
    <citation type="submission" date="2018-05" db="EMBL/GenBank/DDBJ databases">
        <title>Leucothrix arctica sp. nov., isolated from Arctic seawater.</title>
        <authorList>
            <person name="Choi A."/>
            <person name="Baek K."/>
        </authorList>
    </citation>
    <scope>NUCLEOTIDE SEQUENCE [LARGE SCALE GENOMIC DNA]</scope>
    <source>
        <strain evidence="22 23">JCM 18388</strain>
    </source>
</reference>
<keyword evidence="13 20" id="KW-0133">Cell shape</keyword>
<dbReference type="RefSeq" id="WP_109839359.1">
    <property type="nucleotide sequence ID" value="NZ_QGKM01000076.1"/>
</dbReference>
<dbReference type="InterPro" id="IPR016166">
    <property type="entry name" value="FAD-bd_PCMH"/>
</dbReference>
<evidence type="ECO:0000256" key="7">
    <source>
        <dbReference type="ARBA" id="ARBA00015188"/>
    </source>
</evidence>
<accession>A0A317C3G3</accession>
<dbReference type="SUPFAM" id="SSF56194">
    <property type="entry name" value="Uridine diphospho-N-Acetylenolpyruvylglucosamine reductase, MurB, C-terminal domain"/>
    <property type="match status" value="1"/>
</dbReference>
<comment type="caution">
    <text evidence="22">The sequence shown here is derived from an EMBL/GenBank/DDBJ whole genome shotgun (WGS) entry which is preliminary data.</text>
</comment>
<evidence type="ECO:0000256" key="9">
    <source>
        <dbReference type="ARBA" id="ARBA00022618"/>
    </source>
</evidence>
<evidence type="ECO:0000256" key="13">
    <source>
        <dbReference type="ARBA" id="ARBA00022960"/>
    </source>
</evidence>
<evidence type="ECO:0000256" key="6">
    <source>
        <dbReference type="ARBA" id="ARBA00012518"/>
    </source>
</evidence>
<dbReference type="Gene3D" id="3.90.78.10">
    <property type="entry name" value="UDP-N-acetylenolpyruvoylglucosamine reductase, C-terminal domain"/>
    <property type="match status" value="1"/>
</dbReference>
<dbReference type="HAMAP" id="MF_00037">
    <property type="entry name" value="MurB"/>
    <property type="match status" value="1"/>
</dbReference>
<dbReference type="InterPro" id="IPR036635">
    <property type="entry name" value="MurB_C_sf"/>
</dbReference>
<comment type="subcellular location">
    <subcellularLocation>
        <location evidence="3 20">Cytoplasm</location>
    </subcellularLocation>
</comment>
<dbReference type="PROSITE" id="PS51387">
    <property type="entry name" value="FAD_PCMH"/>
    <property type="match status" value="1"/>
</dbReference>
<keyword evidence="10 20" id="KW-0285">Flavoprotein</keyword>
<dbReference type="Proteomes" id="UP000245539">
    <property type="component" value="Unassembled WGS sequence"/>
</dbReference>
<dbReference type="InterPro" id="IPR036318">
    <property type="entry name" value="FAD-bd_PCMH-like_sf"/>
</dbReference>
<evidence type="ECO:0000256" key="5">
    <source>
        <dbReference type="ARBA" id="ARBA00010485"/>
    </source>
</evidence>
<dbReference type="NCBIfam" id="TIGR00179">
    <property type="entry name" value="murB"/>
    <property type="match status" value="1"/>
</dbReference>
<evidence type="ECO:0000256" key="3">
    <source>
        <dbReference type="ARBA" id="ARBA00004496"/>
    </source>
</evidence>
<dbReference type="GO" id="GO:0008762">
    <property type="term" value="F:UDP-N-acetylmuramate dehydrogenase activity"/>
    <property type="evidence" value="ECO:0007669"/>
    <property type="project" value="UniProtKB-UniRule"/>
</dbReference>
<keyword evidence="16 20" id="KW-0131">Cell cycle</keyword>
<comment type="similarity">
    <text evidence="5 20">Belongs to the MurB family.</text>
</comment>
<evidence type="ECO:0000256" key="20">
    <source>
        <dbReference type="HAMAP-Rule" id="MF_00037"/>
    </source>
</evidence>
<evidence type="ECO:0000256" key="10">
    <source>
        <dbReference type="ARBA" id="ARBA00022630"/>
    </source>
</evidence>
<comment type="catalytic activity">
    <reaction evidence="19 20">
        <text>UDP-N-acetyl-alpha-D-muramate + NADP(+) = UDP-N-acetyl-3-O-(1-carboxyvinyl)-alpha-D-glucosamine + NADPH + H(+)</text>
        <dbReference type="Rhea" id="RHEA:12248"/>
        <dbReference type="ChEBI" id="CHEBI:15378"/>
        <dbReference type="ChEBI" id="CHEBI:57783"/>
        <dbReference type="ChEBI" id="CHEBI:58349"/>
        <dbReference type="ChEBI" id="CHEBI:68483"/>
        <dbReference type="ChEBI" id="CHEBI:70757"/>
        <dbReference type="EC" id="1.3.1.98"/>
    </reaction>
</comment>
<dbReference type="GO" id="GO:0008360">
    <property type="term" value="P:regulation of cell shape"/>
    <property type="evidence" value="ECO:0007669"/>
    <property type="project" value="UniProtKB-KW"/>
</dbReference>
<keyword evidence="17 20" id="KW-0961">Cell wall biogenesis/degradation</keyword>
<evidence type="ECO:0000256" key="1">
    <source>
        <dbReference type="ARBA" id="ARBA00001974"/>
    </source>
</evidence>
<comment type="pathway">
    <text evidence="4 20">Cell wall biogenesis; peptidoglycan biosynthesis.</text>
</comment>
<evidence type="ECO:0000256" key="2">
    <source>
        <dbReference type="ARBA" id="ARBA00003921"/>
    </source>
</evidence>
<evidence type="ECO:0000256" key="18">
    <source>
        <dbReference type="ARBA" id="ARBA00031026"/>
    </source>
</evidence>
<dbReference type="InterPro" id="IPR006094">
    <property type="entry name" value="Oxid_FAD_bind_N"/>
</dbReference>
<evidence type="ECO:0000256" key="15">
    <source>
        <dbReference type="ARBA" id="ARBA00023002"/>
    </source>
</evidence>
<dbReference type="Pfam" id="PF02873">
    <property type="entry name" value="MurB_C"/>
    <property type="match status" value="1"/>
</dbReference>
<feature type="active site" description="Proton donor" evidence="20">
    <location>
        <position position="236"/>
    </location>
</feature>
<evidence type="ECO:0000256" key="14">
    <source>
        <dbReference type="ARBA" id="ARBA00022984"/>
    </source>
</evidence>
<dbReference type="Gene3D" id="3.30.465.10">
    <property type="match status" value="1"/>
</dbReference>
<evidence type="ECO:0000256" key="17">
    <source>
        <dbReference type="ARBA" id="ARBA00023316"/>
    </source>
</evidence>
<evidence type="ECO:0000256" key="12">
    <source>
        <dbReference type="ARBA" id="ARBA00022857"/>
    </source>
</evidence>
<dbReference type="PANTHER" id="PTHR21071">
    <property type="entry name" value="UDP-N-ACETYLENOLPYRUVOYLGLUCOSAMINE REDUCTASE"/>
    <property type="match status" value="1"/>
</dbReference>
<dbReference type="GO" id="GO:0005829">
    <property type="term" value="C:cytosol"/>
    <property type="evidence" value="ECO:0007669"/>
    <property type="project" value="TreeGrafter"/>
</dbReference>
<dbReference type="PANTHER" id="PTHR21071:SF4">
    <property type="entry name" value="UDP-N-ACETYLENOLPYRUVOYLGLUCOSAMINE REDUCTASE"/>
    <property type="match status" value="1"/>
</dbReference>
<feature type="domain" description="FAD-binding PCMH-type" evidence="21">
    <location>
        <begin position="16"/>
        <end position="189"/>
    </location>
</feature>
<evidence type="ECO:0000256" key="11">
    <source>
        <dbReference type="ARBA" id="ARBA00022827"/>
    </source>
</evidence>
<evidence type="ECO:0000313" key="22">
    <source>
        <dbReference type="EMBL" id="PWQ92809.1"/>
    </source>
</evidence>
<dbReference type="GO" id="GO:0009252">
    <property type="term" value="P:peptidoglycan biosynthetic process"/>
    <property type="evidence" value="ECO:0007669"/>
    <property type="project" value="UniProtKB-UniRule"/>
</dbReference>
<dbReference type="GO" id="GO:0051301">
    <property type="term" value="P:cell division"/>
    <property type="evidence" value="ECO:0007669"/>
    <property type="project" value="UniProtKB-KW"/>
</dbReference>
<evidence type="ECO:0000256" key="16">
    <source>
        <dbReference type="ARBA" id="ARBA00023306"/>
    </source>
</evidence>
<keyword evidence="9 20" id="KW-0132">Cell division</keyword>
<dbReference type="UniPathway" id="UPA00219"/>
<feature type="active site" evidence="20">
    <location>
        <position position="165"/>
    </location>
</feature>